<evidence type="ECO:0000313" key="3">
    <source>
        <dbReference type="Proteomes" id="UP001284601"/>
    </source>
</evidence>
<dbReference type="GO" id="GO:0016757">
    <property type="term" value="F:glycosyltransferase activity"/>
    <property type="evidence" value="ECO:0007669"/>
    <property type="project" value="UniProtKB-KW"/>
</dbReference>
<keyword evidence="2" id="KW-0328">Glycosyltransferase</keyword>
<keyword evidence="2" id="KW-0808">Transferase</keyword>
<protein>
    <submittedName>
        <fullName evidence="2">Glycosyltransferase family 4 protein</fullName>
        <ecNumber evidence="2">2.4.-.-</ecNumber>
    </submittedName>
</protein>
<dbReference type="CDD" id="cd03801">
    <property type="entry name" value="GT4_PimA-like"/>
    <property type="match status" value="1"/>
</dbReference>
<name>A0ABU4HK16_9ACTN</name>
<gene>
    <name evidence="2" type="ORF">R7226_04870</name>
</gene>
<dbReference type="PANTHER" id="PTHR45947:SF3">
    <property type="entry name" value="SULFOQUINOVOSYL TRANSFERASE SQD2"/>
    <property type="match status" value="1"/>
</dbReference>
<dbReference type="SUPFAM" id="SSF53756">
    <property type="entry name" value="UDP-Glycosyltransferase/glycogen phosphorylase"/>
    <property type="match status" value="1"/>
</dbReference>
<dbReference type="InterPro" id="IPR050194">
    <property type="entry name" value="Glycosyltransferase_grp1"/>
</dbReference>
<dbReference type="Gene3D" id="3.40.50.2000">
    <property type="entry name" value="Glycogen Phosphorylase B"/>
    <property type="match status" value="1"/>
</dbReference>
<accession>A0ABU4HK16</accession>
<dbReference type="Proteomes" id="UP001284601">
    <property type="component" value="Unassembled WGS sequence"/>
</dbReference>
<dbReference type="EC" id="2.4.-.-" evidence="2"/>
<dbReference type="InterPro" id="IPR055050">
    <property type="entry name" value="WsaF_C"/>
</dbReference>
<organism evidence="2 3">
    <name type="scientific">Conexibacter stalactiti</name>
    <dbReference type="NCBI Taxonomy" id="1940611"/>
    <lineage>
        <taxon>Bacteria</taxon>
        <taxon>Bacillati</taxon>
        <taxon>Actinomycetota</taxon>
        <taxon>Thermoleophilia</taxon>
        <taxon>Solirubrobacterales</taxon>
        <taxon>Conexibacteraceae</taxon>
        <taxon>Conexibacter</taxon>
    </lineage>
</organism>
<dbReference type="PANTHER" id="PTHR45947">
    <property type="entry name" value="SULFOQUINOVOSYL TRANSFERASE SQD2"/>
    <property type="match status" value="1"/>
</dbReference>
<evidence type="ECO:0000313" key="2">
    <source>
        <dbReference type="EMBL" id="MDW5593656.1"/>
    </source>
</evidence>
<dbReference type="RefSeq" id="WP_318595915.1">
    <property type="nucleotide sequence ID" value="NZ_JAWSTH010000007.1"/>
</dbReference>
<dbReference type="EMBL" id="JAWSTH010000007">
    <property type="protein sequence ID" value="MDW5593656.1"/>
    <property type="molecule type" value="Genomic_DNA"/>
</dbReference>
<proteinExistence type="predicted"/>
<reference evidence="3" key="1">
    <citation type="submission" date="2023-07" db="EMBL/GenBank/DDBJ databases">
        <title>Conexibacter stalactiti sp. nov., isolated from stalactites in a lava cave and emended description of the genus Conexibacter.</title>
        <authorList>
            <person name="Lee S.D."/>
        </authorList>
    </citation>
    <scope>NUCLEOTIDE SEQUENCE [LARGE SCALE GENOMIC DNA]</scope>
    <source>
        <strain evidence="3">KCTC 39840</strain>
    </source>
</reference>
<sequence length="397" mass="42218">MDRHPLIDRAVRRLRGRPAPVDESAFTAYAAVAELARRGAAPLAPLDAATGAADGPLTVAVVIPWFPTGSGGHATIFNLVRALEARGHACSIWLDDPTGRHAALDEAAVGQRLREQFGGCAGPVRKGFAAWAGADVVLATSWPTAYRAQLLPGCRARAYLVQDHEPEFHPTSAESEWAAATYRAGLHCIAASAWLARLLRDRYGAASSHFDLGIDHARYRPATGARRPARVLFYARASTPRRAVPLGLFALAELRRRRPEVELALFGSPAPVATPFPCEQLGLLSPAQLAEAYATATAGMVLSLTNPSLVPQEMVACGLPCVDVDVASTRAEWGADGAVELAAFDPGALASALERLLDDRALWERRSAAGVAWAARRTWSHAGEQVEAGLRAALAAR</sequence>
<keyword evidence="3" id="KW-1185">Reference proteome</keyword>
<evidence type="ECO:0000259" key="1">
    <source>
        <dbReference type="Pfam" id="PF22772"/>
    </source>
</evidence>
<dbReference type="Pfam" id="PF22772">
    <property type="entry name" value="WsaF_C"/>
    <property type="match status" value="1"/>
</dbReference>
<dbReference type="Gene3D" id="3.40.50.11090">
    <property type="match status" value="1"/>
</dbReference>
<comment type="caution">
    <text evidence="2">The sequence shown here is derived from an EMBL/GenBank/DDBJ whole genome shotgun (WGS) entry which is preliminary data.</text>
</comment>
<feature type="domain" description="WsaF C-terminal" evidence="1">
    <location>
        <begin position="230"/>
        <end position="353"/>
    </location>
</feature>